<dbReference type="Proteomes" id="UP000273145">
    <property type="component" value="Chromosome"/>
</dbReference>
<dbReference type="EMBL" id="CP034248">
    <property type="protein sequence ID" value="AZK47078.1"/>
    <property type="molecule type" value="Genomic_DNA"/>
</dbReference>
<reference evidence="1 2" key="1">
    <citation type="submission" date="2018-11" db="EMBL/GenBank/DDBJ databases">
        <title>Genome sequencing of Paenibacillus lentus DSM25539(T).</title>
        <authorList>
            <person name="Kook J.-K."/>
            <person name="Park S.-N."/>
            <person name="Lim Y.K."/>
        </authorList>
    </citation>
    <scope>NUCLEOTIDE SEQUENCE [LARGE SCALE GENOMIC DNA]</scope>
    <source>
        <strain evidence="1 2">DSM 25539</strain>
    </source>
</reference>
<sequence>MNNISFDEEKYKALLHDPSLSEHQRTMIEELLQAAGQLSAENRRLRRTLLRVSSSGPRMSTKLKDALYE</sequence>
<name>A0A3S8RVS3_9BACL</name>
<evidence type="ECO:0000313" key="1">
    <source>
        <dbReference type="EMBL" id="AZK47078.1"/>
    </source>
</evidence>
<dbReference type="KEGG" id="plen:EIM92_13705"/>
<keyword evidence="2" id="KW-1185">Reference proteome</keyword>
<protein>
    <submittedName>
        <fullName evidence="1">Uncharacterized protein</fullName>
    </submittedName>
</protein>
<gene>
    <name evidence="1" type="ORF">EIM92_13705</name>
</gene>
<dbReference type="AlphaFoldDB" id="A0A3S8RVS3"/>
<dbReference type="OrthoDB" id="2629881at2"/>
<proteinExistence type="predicted"/>
<accession>A0A3S8RVS3</accession>
<organism evidence="1 2">
    <name type="scientific">Paenibacillus lentus</name>
    <dbReference type="NCBI Taxonomy" id="1338368"/>
    <lineage>
        <taxon>Bacteria</taxon>
        <taxon>Bacillati</taxon>
        <taxon>Bacillota</taxon>
        <taxon>Bacilli</taxon>
        <taxon>Bacillales</taxon>
        <taxon>Paenibacillaceae</taxon>
        <taxon>Paenibacillus</taxon>
    </lineage>
</organism>
<evidence type="ECO:0000313" key="2">
    <source>
        <dbReference type="Proteomes" id="UP000273145"/>
    </source>
</evidence>
<dbReference type="RefSeq" id="WP_125083116.1">
    <property type="nucleotide sequence ID" value="NZ_CP034248.1"/>
</dbReference>